<dbReference type="SMART" id="SM00913">
    <property type="entry name" value="IBN_N"/>
    <property type="match status" value="1"/>
</dbReference>
<accession>A0A914DTN4</accession>
<evidence type="ECO:0000256" key="1">
    <source>
        <dbReference type="ARBA" id="ARBA00004123"/>
    </source>
</evidence>
<dbReference type="AlphaFoldDB" id="A0A914DTN4"/>
<feature type="region of interest" description="Disordered" evidence="8">
    <location>
        <begin position="880"/>
        <end position="914"/>
    </location>
</feature>
<dbReference type="InterPro" id="IPR016024">
    <property type="entry name" value="ARM-type_fold"/>
</dbReference>
<feature type="compositionally biased region" description="Acidic residues" evidence="8">
    <location>
        <begin position="884"/>
        <end position="896"/>
    </location>
</feature>
<evidence type="ECO:0000256" key="7">
    <source>
        <dbReference type="ARBA" id="ARBA00023242"/>
    </source>
</evidence>
<comment type="subcellular location">
    <subcellularLocation>
        <location evidence="2">Cytoplasm</location>
    </subcellularLocation>
    <subcellularLocation>
        <location evidence="1">Nucleus</location>
    </subcellularLocation>
</comment>
<protein>
    <submittedName>
        <fullName evidence="11">Importin N-terminal domain-containing protein</fullName>
    </submittedName>
</protein>
<feature type="domain" description="Importin N-terminal" evidence="9">
    <location>
        <begin position="25"/>
        <end position="103"/>
    </location>
</feature>
<dbReference type="SUPFAM" id="SSF48371">
    <property type="entry name" value="ARM repeat"/>
    <property type="match status" value="1"/>
</dbReference>
<dbReference type="InterPro" id="IPR058669">
    <property type="entry name" value="TPR_IPO7/11-like"/>
</dbReference>
<evidence type="ECO:0000259" key="9">
    <source>
        <dbReference type="PROSITE" id="PS50166"/>
    </source>
</evidence>
<keyword evidence="4" id="KW-0813">Transport</keyword>
<organism evidence="10 11">
    <name type="scientific">Acrobeloides nanus</name>
    <dbReference type="NCBI Taxonomy" id="290746"/>
    <lineage>
        <taxon>Eukaryota</taxon>
        <taxon>Metazoa</taxon>
        <taxon>Ecdysozoa</taxon>
        <taxon>Nematoda</taxon>
        <taxon>Chromadorea</taxon>
        <taxon>Rhabditida</taxon>
        <taxon>Tylenchina</taxon>
        <taxon>Cephalobomorpha</taxon>
        <taxon>Cephaloboidea</taxon>
        <taxon>Cephalobidae</taxon>
        <taxon>Acrobeloides</taxon>
    </lineage>
</organism>
<dbReference type="GO" id="GO:0031267">
    <property type="term" value="F:small GTPase binding"/>
    <property type="evidence" value="ECO:0007669"/>
    <property type="project" value="InterPro"/>
</dbReference>
<evidence type="ECO:0000256" key="3">
    <source>
        <dbReference type="ARBA" id="ARBA00007991"/>
    </source>
</evidence>
<evidence type="ECO:0000256" key="6">
    <source>
        <dbReference type="ARBA" id="ARBA00022927"/>
    </source>
</evidence>
<evidence type="ECO:0000256" key="2">
    <source>
        <dbReference type="ARBA" id="ARBA00004496"/>
    </source>
</evidence>
<sequence length="1063" mass="122485">MENQMRDYVIHALKATTSAENQEEATKYLEEASKMIGFAQVLLHITGDESQELAARQAAVIYLKNLINKAWVIEDEDDKKKLLPLSEQDKVPVREKIIDCVVRSPEPIRVHLCSCVQFIMRSDFPHQWPNLIEKVVNLLHTHDAPSWLGALLIIHRLTKIYEYKRQKDKSPLVNAMQEILPILYDRLMRLMNDDSQESCLLQKIILKIFYCLIQFSLNPSMIDLNAFDQWLSMFLAIVQRDVKANLDNLDDEEKSQTIWWKCKKWSLKNITRIFERYGAKGQVEASYQGYAEHYFQRFAANVTSSLLKILADHMKGIYVSERVLFLSLSHMAEAVSHSELWKDVKPHFQDMVQNMLFPLLQYTETEEEMWDEEPEGYVRAKHDIFEELHNPAASAASLLQAASKRVGIMMPVLNFVITKLSDAKTSEKDIDASLNIIGILSQNLIKNKKNKKEVEKLIHAYVYPRLSHPQKFIRARACWVIKEASETPYSNQRILHQVVEGLCERIIRDEELPVRVEAAIAIQHLLQDQEGKIYGLLKPHIRDVMLQILRLLTQTKVDDLTPVVDQIIEHFQEDVIPFAYDVATELVELFHKMTTPDDDEMMDDNTITVMGILSTLDTLLTLVEEKPEILVAVEEVVCRCIVSVFQNYSADYFEEILSLTQSLTTSRVTPSMWAVYGMIYDTFLKEEAGFFGDAMPTLHNYLTVDTETFLSKQEHIVWLLDMCQRVLNDKEAGDEPQQYAAKMLECFVLQCQGKIDTYIPNVILMVNNRLVGEFEENSGELKAQLLTVFLAVIYYNLELFMQILQPNVLEWFFNEVFTHHEHFLGIHNRKLLIYALTAMLRLPSERLPRVILNNPTKVTEICLSLFTGIQKCIKAIAENRAEEDSSSEDDSSDEDELPGRKIDEELKDSDDDVDEGTLEYLESLEADRKKEKKADILNGIGDAALAKELGEYHSDSDDSEEYHDFVEETALEDYDTPIDSEENGLNIFVVFKQRFEEIQKSDHSLFMQLTHGLDQEKMTELQQLFTQCSQQEELENSKRIARTGGYVFDASAPVPSAFDFSTP</sequence>
<dbReference type="InterPro" id="IPR001494">
    <property type="entry name" value="Importin-beta_N"/>
</dbReference>
<feature type="compositionally biased region" description="Acidic residues" evidence="8">
    <location>
        <begin position="905"/>
        <end position="914"/>
    </location>
</feature>
<dbReference type="GO" id="GO:0006606">
    <property type="term" value="P:protein import into nucleus"/>
    <property type="evidence" value="ECO:0007669"/>
    <property type="project" value="TreeGrafter"/>
</dbReference>
<dbReference type="Proteomes" id="UP000887540">
    <property type="component" value="Unplaced"/>
</dbReference>
<evidence type="ECO:0000256" key="4">
    <source>
        <dbReference type="ARBA" id="ARBA00022448"/>
    </source>
</evidence>
<evidence type="ECO:0000256" key="5">
    <source>
        <dbReference type="ARBA" id="ARBA00022490"/>
    </source>
</evidence>
<dbReference type="PANTHER" id="PTHR10997">
    <property type="entry name" value="IMPORTIN-7, 8, 11"/>
    <property type="match status" value="1"/>
</dbReference>
<dbReference type="Pfam" id="PF03810">
    <property type="entry name" value="IBN_N"/>
    <property type="match status" value="1"/>
</dbReference>
<keyword evidence="10" id="KW-1185">Reference proteome</keyword>
<keyword evidence="7" id="KW-0539">Nucleus</keyword>
<comment type="similarity">
    <text evidence="3">Belongs to the importin beta family.</text>
</comment>
<evidence type="ECO:0000313" key="11">
    <source>
        <dbReference type="WBParaSite" id="ACRNAN_scaffold364.g14733.t1"/>
    </source>
</evidence>
<reference evidence="11" key="1">
    <citation type="submission" date="2022-11" db="UniProtKB">
        <authorList>
            <consortium name="WormBaseParasite"/>
        </authorList>
    </citation>
    <scope>IDENTIFICATION</scope>
</reference>
<dbReference type="Gene3D" id="1.25.10.10">
    <property type="entry name" value="Leucine-rich Repeat Variant"/>
    <property type="match status" value="1"/>
</dbReference>
<proteinExistence type="inferred from homology"/>
<evidence type="ECO:0000256" key="8">
    <source>
        <dbReference type="SAM" id="MobiDB-lite"/>
    </source>
</evidence>
<dbReference type="WBParaSite" id="ACRNAN_scaffold364.g14733.t1">
    <property type="protein sequence ID" value="ACRNAN_scaffold364.g14733.t1"/>
    <property type="gene ID" value="ACRNAN_scaffold364.g14733"/>
</dbReference>
<dbReference type="PROSITE" id="PS50166">
    <property type="entry name" value="IMPORTIN_B_NT"/>
    <property type="match status" value="1"/>
</dbReference>
<dbReference type="Pfam" id="PF25758">
    <property type="entry name" value="TPR_IPO11"/>
    <property type="match status" value="1"/>
</dbReference>
<evidence type="ECO:0000313" key="10">
    <source>
        <dbReference type="Proteomes" id="UP000887540"/>
    </source>
</evidence>
<keyword evidence="5" id="KW-0963">Cytoplasm</keyword>
<dbReference type="GO" id="GO:0005829">
    <property type="term" value="C:cytosol"/>
    <property type="evidence" value="ECO:0007669"/>
    <property type="project" value="TreeGrafter"/>
</dbReference>
<keyword evidence="6" id="KW-0653">Protein transport</keyword>
<name>A0A914DTN4_9BILA</name>
<dbReference type="InterPro" id="IPR011989">
    <property type="entry name" value="ARM-like"/>
</dbReference>
<dbReference type="GO" id="GO:0005635">
    <property type="term" value="C:nuclear envelope"/>
    <property type="evidence" value="ECO:0007669"/>
    <property type="project" value="TreeGrafter"/>
</dbReference>
<dbReference type="PANTHER" id="PTHR10997:SF18">
    <property type="entry name" value="D-IMPORTIN 7_RANBP7"/>
    <property type="match status" value="1"/>
</dbReference>